<keyword evidence="3" id="KW-1185">Reference proteome</keyword>
<accession>A0A3S9XB21</accession>
<dbReference type="InterPro" id="IPR008523">
    <property type="entry name" value="DUF805"/>
</dbReference>
<feature type="transmembrane region" description="Helical" evidence="1">
    <location>
        <begin position="23"/>
        <end position="45"/>
    </location>
</feature>
<dbReference type="Proteomes" id="UP000273143">
    <property type="component" value="Chromosome"/>
</dbReference>
<evidence type="ECO:0000256" key="1">
    <source>
        <dbReference type="SAM" id="Phobius"/>
    </source>
</evidence>
<evidence type="ECO:0000313" key="3">
    <source>
        <dbReference type="Proteomes" id="UP000273143"/>
    </source>
</evidence>
<protein>
    <submittedName>
        <fullName evidence="2">DUF805 domain-containing protein</fullName>
    </submittedName>
</protein>
<keyword evidence="1" id="KW-0812">Transmembrane</keyword>
<keyword evidence="1" id="KW-0472">Membrane</keyword>
<dbReference type="Pfam" id="PF05656">
    <property type="entry name" value="DUF805"/>
    <property type="match status" value="1"/>
</dbReference>
<evidence type="ECO:0000313" key="2">
    <source>
        <dbReference type="EMBL" id="AZS49622.1"/>
    </source>
</evidence>
<reference evidence="3" key="1">
    <citation type="submission" date="2018-06" db="EMBL/GenBank/DDBJ databases">
        <title>Complete genome of Pseudomonas insecticola strain QZS01.</title>
        <authorList>
            <person name="Wang J."/>
            <person name="Su Q."/>
        </authorList>
    </citation>
    <scope>NUCLEOTIDE SEQUENCE [LARGE SCALE GENOMIC DNA]</scope>
    <source>
        <strain evidence="3">QZS01</strain>
    </source>
</reference>
<gene>
    <name evidence="2" type="ORF">DM558_01990</name>
</gene>
<dbReference type="GO" id="GO:0005886">
    <property type="term" value="C:plasma membrane"/>
    <property type="evidence" value="ECO:0007669"/>
    <property type="project" value="TreeGrafter"/>
</dbReference>
<dbReference type="EMBL" id="CP029822">
    <property type="protein sequence ID" value="AZS49622.1"/>
    <property type="molecule type" value="Genomic_DNA"/>
</dbReference>
<dbReference type="KEGG" id="emo:DM558_01990"/>
<proteinExistence type="predicted"/>
<keyword evidence="1" id="KW-1133">Transmembrane helix</keyword>
<dbReference type="PANTHER" id="PTHR34980">
    <property type="entry name" value="INNER MEMBRANE PROTEIN-RELATED-RELATED"/>
    <property type="match status" value="1"/>
</dbReference>
<name>A0A3S9XB21_9GAMM</name>
<dbReference type="RefSeq" id="WP_127161814.1">
    <property type="nucleotide sequence ID" value="NZ_CP029822.1"/>
</dbReference>
<dbReference type="PANTHER" id="PTHR34980:SF2">
    <property type="entry name" value="INNER MEMBRANE PROTEIN YHAH-RELATED"/>
    <property type="match status" value="1"/>
</dbReference>
<sequence>MHWYLGVFKKYADFSGRARRMEYWMFNLFNIIILTVLFILMFAFVDGQTQQFTTMSAIFGIILVIYCLGTILPSIAVTVRRLHDTDRSGAWFFINFVPYIGGLVLLIFMCLNGTPGSNRFGEDPLASSNDNLM</sequence>
<feature type="transmembrane region" description="Helical" evidence="1">
    <location>
        <begin position="89"/>
        <end position="111"/>
    </location>
</feature>
<dbReference type="AlphaFoldDB" id="A0A3S9XB21"/>
<organism evidence="2 3">
    <name type="scientific">Entomomonas moraniae</name>
    <dbReference type="NCBI Taxonomy" id="2213226"/>
    <lineage>
        <taxon>Bacteria</taxon>
        <taxon>Pseudomonadati</taxon>
        <taxon>Pseudomonadota</taxon>
        <taxon>Gammaproteobacteria</taxon>
        <taxon>Pseudomonadales</taxon>
        <taxon>Pseudomonadaceae</taxon>
        <taxon>Entomomonas</taxon>
    </lineage>
</organism>
<feature type="transmembrane region" description="Helical" evidence="1">
    <location>
        <begin position="57"/>
        <end position="77"/>
    </location>
</feature>